<dbReference type="Gene3D" id="1.10.10.10">
    <property type="entry name" value="Winged helix-like DNA-binding domain superfamily/Winged helix DNA-binding domain"/>
    <property type="match status" value="2"/>
</dbReference>
<sequence>QSDLQLYLREINKTPLLSAEEERELGWAIINDNCPHARERMIRANLRLVVAIAKNYSRRGLPITDLIEEGNIGLMRAVEGFDPAQGARFSTYASWWIKQGIKRALINATQPIHIPAYMVELIAKWKVAARTLGAELGRQPTVDELAEYMDLPAKKVKIIRRAMKAMKAMPQEASDADGGMVGLGELIADTNAAPPEAAVFQNEELTILRRLLEAIDEREAQILRLRFGLDGEQPLTLKQIADTVGISRERVRQIVDESLTKLNAQINDAKPTRFYRENRRPGAADPTEELAAYEEARRVRARARKAVS</sequence>
<dbReference type="InterPro" id="IPR007627">
    <property type="entry name" value="RNA_pol_sigma70_r2"/>
</dbReference>
<dbReference type="PIRSF" id="PIRSF000770">
    <property type="entry name" value="RNA_pol_sigma-SigE/K"/>
    <property type="match status" value="1"/>
</dbReference>
<dbReference type="GO" id="GO:0016987">
    <property type="term" value="F:sigma factor activity"/>
    <property type="evidence" value="ECO:0007669"/>
    <property type="project" value="UniProtKB-KW"/>
</dbReference>
<organism evidence="7">
    <name type="scientific">hydrothermal vent metagenome</name>
    <dbReference type="NCBI Taxonomy" id="652676"/>
    <lineage>
        <taxon>unclassified sequences</taxon>
        <taxon>metagenomes</taxon>
        <taxon>ecological metagenomes</taxon>
    </lineage>
</organism>
<dbReference type="InterPro" id="IPR014284">
    <property type="entry name" value="RNA_pol_sigma-70_dom"/>
</dbReference>
<comment type="similarity">
    <text evidence="1">Belongs to the sigma-70 factor family.</text>
</comment>
<feature type="non-terminal residue" evidence="7">
    <location>
        <position position="1"/>
    </location>
</feature>
<dbReference type="PROSITE" id="PS00715">
    <property type="entry name" value="SIGMA70_1"/>
    <property type="match status" value="1"/>
</dbReference>
<dbReference type="InterPro" id="IPR013325">
    <property type="entry name" value="RNA_pol_sigma_r2"/>
</dbReference>
<keyword evidence="4" id="KW-0238">DNA-binding</keyword>
<dbReference type="InterPro" id="IPR007624">
    <property type="entry name" value="RNA_pol_sigma70_r3"/>
</dbReference>
<dbReference type="InterPro" id="IPR050239">
    <property type="entry name" value="Sigma-70_RNA_pol_init_factors"/>
</dbReference>
<dbReference type="AlphaFoldDB" id="A0A3B1E6T6"/>
<dbReference type="SUPFAM" id="SSF88659">
    <property type="entry name" value="Sigma3 and sigma4 domains of RNA polymerase sigma factors"/>
    <property type="match status" value="2"/>
</dbReference>
<dbReference type="PRINTS" id="PR00046">
    <property type="entry name" value="SIGMA70FCT"/>
</dbReference>
<dbReference type="PANTHER" id="PTHR30603">
    <property type="entry name" value="RNA POLYMERASE SIGMA FACTOR RPO"/>
    <property type="match status" value="1"/>
</dbReference>
<dbReference type="Gene3D" id="1.10.601.10">
    <property type="entry name" value="RNA Polymerase Primary Sigma Factor"/>
    <property type="match status" value="1"/>
</dbReference>
<dbReference type="EMBL" id="UOGK01000187">
    <property type="protein sequence ID" value="VAX39027.1"/>
    <property type="molecule type" value="Genomic_DNA"/>
</dbReference>
<evidence type="ECO:0000256" key="2">
    <source>
        <dbReference type="ARBA" id="ARBA00023015"/>
    </source>
</evidence>
<dbReference type="SUPFAM" id="SSF88946">
    <property type="entry name" value="Sigma2 domain of RNA polymerase sigma factors"/>
    <property type="match status" value="1"/>
</dbReference>
<dbReference type="Pfam" id="PF04545">
    <property type="entry name" value="Sigma70_r4"/>
    <property type="match status" value="1"/>
</dbReference>
<evidence type="ECO:0000256" key="4">
    <source>
        <dbReference type="ARBA" id="ARBA00023125"/>
    </source>
</evidence>
<dbReference type="PANTHER" id="PTHR30603:SF60">
    <property type="entry name" value="RNA POLYMERASE SIGMA FACTOR RPOD"/>
    <property type="match status" value="1"/>
</dbReference>
<evidence type="ECO:0000256" key="1">
    <source>
        <dbReference type="ARBA" id="ARBA00007788"/>
    </source>
</evidence>
<dbReference type="NCBIfam" id="TIGR02937">
    <property type="entry name" value="sigma70-ECF"/>
    <property type="match status" value="1"/>
</dbReference>
<dbReference type="GO" id="GO:0006352">
    <property type="term" value="P:DNA-templated transcription initiation"/>
    <property type="evidence" value="ECO:0007669"/>
    <property type="project" value="InterPro"/>
</dbReference>
<name>A0A3B1E6T6_9ZZZZ</name>
<proteinExistence type="inferred from homology"/>
<dbReference type="CDD" id="cd06171">
    <property type="entry name" value="Sigma70_r4"/>
    <property type="match status" value="1"/>
</dbReference>
<dbReference type="InterPro" id="IPR013324">
    <property type="entry name" value="RNA_pol_sigma_r3/r4-like"/>
</dbReference>
<dbReference type="GO" id="GO:0003677">
    <property type="term" value="F:DNA binding"/>
    <property type="evidence" value="ECO:0007669"/>
    <property type="project" value="UniProtKB-KW"/>
</dbReference>
<dbReference type="Pfam" id="PF00140">
    <property type="entry name" value="Sigma70_r1_2"/>
    <property type="match status" value="1"/>
</dbReference>
<gene>
    <name evidence="7" type="ORF">MNBD_PLANCTO03-1372</name>
</gene>
<protein>
    <submittedName>
        <fullName evidence="7">RNA polymerase sigma factor RpoD</fullName>
    </submittedName>
</protein>
<dbReference type="InterPro" id="IPR000943">
    <property type="entry name" value="RNA_pol_sigma70"/>
</dbReference>
<dbReference type="InterPro" id="IPR009042">
    <property type="entry name" value="RNA_pol_sigma70_r1_2"/>
</dbReference>
<evidence type="ECO:0000256" key="3">
    <source>
        <dbReference type="ARBA" id="ARBA00023082"/>
    </source>
</evidence>
<dbReference type="InterPro" id="IPR007630">
    <property type="entry name" value="RNA_pol_sigma70_r4"/>
</dbReference>
<feature type="domain" description="RNA polymerase sigma-70" evidence="6">
    <location>
        <begin position="65"/>
        <end position="78"/>
    </location>
</feature>
<keyword evidence="2" id="KW-0805">Transcription regulation</keyword>
<reference evidence="7" key="1">
    <citation type="submission" date="2018-06" db="EMBL/GenBank/DDBJ databases">
        <authorList>
            <person name="Zhirakovskaya E."/>
        </authorList>
    </citation>
    <scope>NUCLEOTIDE SEQUENCE</scope>
</reference>
<evidence type="ECO:0000313" key="7">
    <source>
        <dbReference type="EMBL" id="VAX39027.1"/>
    </source>
</evidence>
<evidence type="ECO:0000256" key="5">
    <source>
        <dbReference type="ARBA" id="ARBA00023163"/>
    </source>
</evidence>
<accession>A0A3B1E6T6</accession>
<keyword evidence="3" id="KW-0731">Sigma factor</keyword>
<dbReference type="Pfam" id="PF04542">
    <property type="entry name" value="Sigma70_r2"/>
    <property type="match status" value="1"/>
</dbReference>
<keyword evidence="5" id="KW-0804">Transcription</keyword>
<dbReference type="Pfam" id="PF04539">
    <property type="entry name" value="Sigma70_r3"/>
    <property type="match status" value="1"/>
</dbReference>
<evidence type="ECO:0000259" key="6">
    <source>
        <dbReference type="PROSITE" id="PS00715"/>
    </source>
</evidence>
<dbReference type="InterPro" id="IPR036388">
    <property type="entry name" value="WH-like_DNA-bd_sf"/>
</dbReference>